<keyword evidence="1" id="KW-1133">Transmembrane helix</keyword>
<accession>A0A5J5EIZ1</accession>
<dbReference type="InParanoid" id="A0A5J5EIZ1"/>
<dbReference type="AlphaFoldDB" id="A0A5J5EIZ1"/>
<sequence length="87" mass="10019">MTPAICSGRSSSLLLRESLEGVCAHVVFTVRVFGFGRSYTHRLVVLVHDVFTIHVVCFCFGFGRRYSHRLFVLVVLFTLYRFGVFWV</sequence>
<evidence type="ECO:0000256" key="1">
    <source>
        <dbReference type="SAM" id="Phobius"/>
    </source>
</evidence>
<dbReference type="Proteomes" id="UP000326924">
    <property type="component" value="Unassembled WGS sequence"/>
</dbReference>
<comment type="caution">
    <text evidence="2">The sequence shown here is derived from an EMBL/GenBank/DDBJ whole genome shotgun (WGS) entry which is preliminary data.</text>
</comment>
<organism evidence="2 3">
    <name type="scientific">Sphaerosporella brunnea</name>
    <dbReference type="NCBI Taxonomy" id="1250544"/>
    <lineage>
        <taxon>Eukaryota</taxon>
        <taxon>Fungi</taxon>
        <taxon>Dikarya</taxon>
        <taxon>Ascomycota</taxon>
        <taxon>Pezizomycotina</taxon>
        <taxon>Pezizomycetes</taxon>
        <taxon>Pezizales</taxon>
        <taxon>Pyronemataceae</taxon>
        <taxon>Sphaerosporella</taxon>
    </lineage>
</organism>
<keyword evidence="1" id="KW-0472">Membrane</keyword>
<feature type="transmembrane region" description="Helical" evidence="1">
    <location>
        <begin position="70"/>
        <end position="86"/>
    </location>
</feature>
<reference evidence="2 3" key="1">
    <citation type="submission" date="2019-09" db="EMBL/GenBank/DDBJ databases">
        <title>Draft genome of the ectomycorrhizal ascomycete Sphaerosporella brunnea.</title>
        <authorList>
            <consortium name="DOE Joint Genome Institute"/>
            <person name="Benucci G.M."/>
            <person name="Marozzi G."/>
            <person name="Antonielli L."/>
            <person name="Sanchez S."/>
            <person name="Marco P."/>
            <person name="Wang X."/>
            <person name="Falini L.B."/>
            <person name="Barry K."/>
            <person name="Haridas S."/>
            <person name="Lipzen A."/>
            <person name="Labutti K."/>
            <person name="Grigoriev I.V."/>
            <person name="Murat C."/>
            <person name="Martin F."/>
            <person name="Albertini E."/>
            <person name="Donnini D."/>
            <person name="Bonito G."/>
        </authorList>
    </citation>
    <scope>NUCLEOTIDE SEQUENCE [LARGE SCALE GENOMIC DNA]</scope>
    <source>
        <strain evidence="2 3">Sb_GMNB300</strain>
    </source>
</reference>
<evidence type="ECO:0000313" key="2">
    <source>
        <dbReference type="EMBL" id="KAA8894999.1"/>
    </source>
</evidence>
<protein>
    <submittedName>
        <fullName evidence="2">Uncharacterized protein</fullName>
    </submittedName>
</protein>
<keyword evidence="1" id="KW-0812">Transmembrane</keyword>
<name>A0A5J5EIZ1_9PEZI</name>
<evidence type="ECO:0000313" key="3">
    <source>
        <dbReference type="Proteomes" id="UP000326924"/>
    </source>
</evidence>
<gene>
    <name evidence="2" type="ORF">FN846DRAFT_971611</name>
</gene>
<dbReference type="EMBL" id="VXIS01000294">
    <property type="protein sequence ID" value="KAA8894999.1"/>
    <property type="molecule type" value="Genomic_DNA"/>
</dbReference>
<feature type="transmembrane region" description="Helical" evidence="1">
    <location>
        <begin position="43"/>
        <end position="63"/>
    </location>
</feature>
<proteinExistence type="predicted"/>
<keyword evidence="3" id="KW-1185">Reference proteome</keyword>